<evidence type="ECO:0000313" key="3">
    <source>
        <dbReference type="Proteomes" id="UP001164746"/>
    </source>
</evidence>
<dbReference type="Proteomes" id="UP001164746">
    <property type="component" value="Chromosome 7"/>
</dbReference>
<gene>
    <name evidence="2" type="ORF">MAR_036078</name>
</gene>
<keyword evidence="1" id="KW-0472">Membrane</keyword>
<protein>
    <submittedName>
        <fullName evidence="2">Uncharacterized protein</fullName>
    </submittedName>
</protein>
<dbReference type="EMBL" id="CP111018">
    <property type="protein sequence ID" value="WAR11002.1"/>
    <property type="molecule type" value="Genomic_DNA"/>
</dbReference>
<organism evidence="2 3">
    <name type="scientific">Mya arenaria</name>
    <name type="common">Soft-shell clam</name>
    <dbReference type="NCBI Taxonomy" id="6604"/>
    <lineage>
        <taxon>Eukaryota</taxon>
        <taxon>Metazoa</taxon>
        <taxon>Spiralia</taxon>
        <taxon>Lophotrochozoa</taxon>
        <taxon>Mollusca</taxon>
        <taxon>Bivalvia</taxon>
        <taxon>Autobranchia</taxon>
        <taxon>Heteroconchia</taxon>
        <taxon>Euheterodonta</taxon>
        <taxon>Imparidentia</taxon>
        <taxon>Neoheterodontei</taxon>
        <taxon>Myida</taxon>
        <taxon>Myoidea</taxon>
        <taxon>Myidae</taxon>
        <taxon>Mya</taxon>
    </lineage>
</organism>
<proteinExistence type="predicted"/>
<keyword evidence="1" id="KW-1133">Transmembrane helix</keyword>
<sequence length="197" mass="21587">MKPQIGNLKDSEGQVWNGVKETKTGSRALLVVGACVFLALMTAAILGSVYLGYSLHPLGSVGKQQTYTADFYQDGHHVVKETLGFAVYKMDHLPGCYLTTFNMSEKDNYSSNSQNQVSIEVKQTLKQRYSVTDITVNRAVLGPQAASMCAGRDLYMLRQQTDSTNDVALVKRAAAADHVIIICCRCGDCVVIIVREQ</sequence>
<name>A0ABY7ELY0_MYAAR</name>
<feature type="transmembrane region" description="Helical" evidence="1">
    <location>
        <begin position="28"/>
        <end position="53"/>
    </location>
</feature>
<accession>A0ABY7ELY0</accession>
<keyword evidence="3" id="KW-1185">Reference proteome</keyword>
<keyword evidence="1" id="KW-0812">Transmembrane</keyword>
<evidence type="ECO:0000313" key="2">
    <source>
        <dbReference type="EMBL" id="WAR11002.1"/>
    </source>
</evidence>
<evidence type="ECO:0000256" key="1">
    <source>
        <dbReference type="SAM" id="Phobius"/>
    </source>
</evidence>
<reference evidence="2" key="1">
    <citation type="submission" date="2022-11" db="EMBL/GenBank/DDBJ databases">
        <title>Centuries of genome instability and evolution in soft-shell clam transmissible cancer (bioRxiv).</title>
        <authorList>
            <person name="Hart S.F.M."/>
            <person name="Yonemitsu M.A."/>
            <person name="Giersch R.M."/>
            <person name="Beal B.F."/>
            <person name="Arriagada G."/>
            <person name="Davis B.W."/>
            <person name="Ostrander E.A."/>
            <person name="Goff S.P."/>
            <person name="Metzger M.J."/>
        </authorList>
    </citation>
    <scope>NUCLEOTIDE SEQUENCE</scope>
    <source>
        <strain evidence="2">MELC-2E11</strain>
        <tissue evidence="2">Siphon/mantle</tissue>
    </source>
</reference>